<protein>
    <submittedName>
        <fullName evidence="3">Uncharacterized protein</fullName>
    </submittedName>
</protein>
<sequence>MKSIASLAVFLAVVAAATTFTNVPVQEESSSPKAGEAPCGAGINNTDLAASIQSNLFADGSLCGTSVTVTNLQGVTVTVTVQDLCVGCKDNEIELTPAAFLPLGGTPRRGDSRYLYTWVKLSDCSRVFYVGSYVIRNTVSVSSEKTQVKLDCDHVGLVKLL</sequence>
<evidence type="ECO:0000313" key="4">
    <source>
        <dbReference type="Proteomes" id="UP000620124"/>
    </source>
</evidence>
<evidence type="ECO:0000313" key="3">
    <source>
        <dbReference type="EMBL" id="KAF7333031.1"/>
    </source>
</evidence>
<dbReference type="Gene3D" id="2.40.40.10">
    <property type="entry name" value="RlpA-like domain"/>
    <property type="match status" value="1"/>
</dbReference>
<dbReference type="Proteomes" id="UP000620124">
    <property type="component" value="Unassembled WGS sequence"/>
</dbReference>
<feature type="signal peptide" evidence="2">
    <location>
        <begin position="1"/>
        <end position="16"/>
    </location>
</feature>
<dbReference type="EMBL" id="JACAZI010000031">
    <property type="protein sequence ID" value="KAF7333031.1"/>
    <property type="molecule type" value="Genomic_DNA"/>
</dbReference>
<feature type="chain" id="PRO_5034825992" evidence="2">
    <location>
        <begin position="17"/>
        <end position="161"/>
    </location>
</feature>
<accession>A0A8H6X2T9</accession>
<comment type="caution">
    <text evidence="3">The sequence shown here is derived from an EMBL/GenBank/DDBJ whole genome shotgun (WGS) entry which is preliminary data.</text>
</comment>
<dbReference type="SUPFAM" id="SSF50685">
    <property type="entry name" value="Barwin-like endoglucanases"/>
    <property type="match status" value="1"/>
</dbReference>
<evidence type="ECO:0000256" key="1">
    <source>
        <dbReference type="ARBA" id="ARBA00022729"/>
    </source>
</evidence>
<dbReference type="InterPro" id="IPR036908">
    <property type="entry name" value="RlpA-like_sf"/>
</dbReference>
<keyword evidence="1 2" id="KW-0732">Signal</keyword>
<organism evidence="3 4">
    <name type="scientific">Mycena venus</name>
    <dbReference type="NCBI Taxonomy" id="2733690"/>
    <lineage>
        <taxon>Eukaryota</taxon>
        <taxon>Fungi</taxon>
        <taxon>Dikarya</taxon>
        <taxon>Basidiomycota</taxon>
        <taxon>Agaricomycotina</taxon>
        <taxon>Agaricomycetes</taxon>
        <taxon>Agaricomycetidae</taxon>
        <taxon>Agaricales</taxon>
        <taxon>Marasmiineae</taxon>
        <taxon>Mycenaceae</taxon>
        <taxon>Mycena</taxon>
    </lineage>
</organism>
<dbReference type="PANTHER" id="PTHR31836:SF28">
    <property type="entry name" value="SRCR DOMAIN-CONTAINING PROTEIN-RELATED"/>
    <property type="match status" value="1"/>
</dbReference>
<keyword evidence="4" id="KW-1185">Reference proteome</keyword>
<dbReference type="OrthoDB" id="623670at2759"/>
<evidence type="ECO:0000256" key="2">
    <source>
        <dbReference type="SAM" id="SignalP"/>
    </source>
</evidence>
<proteinExistence type="predicted"/>
<dbReference type="InterPro" id="IPR051477">
    <property type="entry name" value="Expansin_CellWall"/>
</dbReference>
<name>A0A8H6X2T9_9AGAR</name>
<reference evidence="3" key="1">
    <citation type="submission" date="2020-05" db="EMBL/GenBank/DDBJ databases">
        <title>Mycena genomes resolve the evolution of fungal bioluminescence.</title>
        <authorList>
            <person name="Tsai I.J."/>
        </authorList>
    </citation>
    <scope>NUCLEOTIDE SEQUENCE</scope>
    <source>
        <strain evidence="3">CCC161011</strain>
    </source>
</reference>
<dbReference type="PANTHER" id="PTHR31836">
    <property type="match status" value="1"/>
</dbReference>
<dbReference type="AlphaFoldDB" id="A0A8H6X2T9"/>
<gene>
    <name evidence="3" type="ORF">MVEN_02409400</name>
</gene>
<dbReference type="CDD" id="cd22191">
    <property type="entry name" value="DPBB_RlpA_EXP_N-like"/>
    <property type="match status" value="1"/>
</dbReference>